<proteinExistence type="predicted"/>
<name>A0A327X4L6_9GAMM</name>
<accession>A0A327X4L6</accession>
<dbReference type="RefSeq" id="WP_181452243.1">
    <property type="nucleotide sequence ID" value="NZ_PIPK01000001.1"/>
</dbReference>
<dbReference type="EMBL" id="QLMD01000001">
    <property type="protein sequence ID" value="RAK01589.1"/>
    <property type="molecule type" value="Genomic_DNA"/>
</dbReference>
<reference evidence="1 2" key="1">
    <citation type="submission" date="2018-06" db="EMBL/GenBank/DDBJ databases">
        <title>Genomic Encyclopedia of Type Strains, Phase III (KMG-III): the genomes of soil and plant-associated and newly described type strains.</title>
        <authorList>
            <person name="Whitman W."/>
        </authorList>
    </citation>
    <scope>NUCLEOTIDE SEQUENCE [LARGE SCALE GENOMIC DNA]</scope>
    <source>
        <strain evidence="1 2">CGMCC 1.15366</strain>
    </source>
</reference>
<evidence type="ECO:0000313" key="1">
    <source>
        <dbReference type="EMBL" id="RAK01589.1"/>
    </source>
</evidence>
<sequence>MVNKLSKYGVTTPVVRPYIKATKELNLETPEGRKLVLSEAKNQLRIHQKTFERLASM</sequence>
<protein>
    <submittedName>
        <fullName evidence="1">Uncharacterized protein</fullName>
    </submittedName>
</protein>
<comment type="caution">
    <text evidence="1">The sequence shown here is derived from an EMBL/GenBank/DDBJ whole genome shotgun (WGS) entry which is preliminary data.</text>
</comment>
<evidence type="ECO:0000313" key="2">
    <source>
        <dbReference type="Proteomes" id="UP000249203"/>
    </source>
</evidence>
<organism evidence="1 2">
    <name type="scientific">Aliidiomarina maris</name>
    <dbReference type="NCBI Taxonomy" id="531312"/>
    <lineage>
        <taxon>Bacteria</taxon>
        <taxon>Pseudomonadati</taxon>
        <taxon>Pseudomonadota</taxon>
        <taxon>Gammaproteobacteria</taxon>
        <taxon>Alteromonadales</taxon>
        <taxon>Idiomarinaceae</taxon>
        <taxon>Aliidiomarina</taxon>
    </lineage>
</organism>
<gene>
    <name evidence="1" type="ORF">B0I24_101212</name>
</gene>
<dbReference type="Proteomes" id="UP000249203">
    <property type="component" value="Unassembled WGS sequence"/>
</dbReference>
<dbReference type="AlphaFoldDB" id="A0A327X4L6"/>